<evidence type="ECO:0000313" key="1">
    <source>
        <dbReference type="EMBL" id="KAK7328753.1"/>
    </source>
</evidence>
<evidence type="ECO:0000313" key="2">
    <source>
        <dbReference type="Proteomes" id="UP001367508"/>
    </source>
</evidence>
<gene>
    <name evidence="1" type="ORF">VNO77_22872</name>
</gene>
<comment type="caution">
    <text evidence="1">The sequence shown here is derived from an EMBL/GenBank/DDBJ whole genome shotgun (WGS) entry which is preliminary data.</text>
</comment>
<proteinExistence type="predicted"/>
<reference evidence="1 2" key="1">
    <citation type="submission" date="2024-01" db="EMBL/GenBank/DDBJ databases">
        <title>The genomes of 5 underutilized Papilionoideae crops provide insights into root nodulation and disease resistanc.</title>
        <authorList>
            <person name="Jiang F."/>
        </authorList>
    </citation>
    <scope>NUCLEOTIDE SEQUENCE [LARGE SCALE GENOMIC DNA]</scope>
    <source>
        <strain evidence="1">LVBAO_FW01</strain>
        <tissue evidence="1">Leaves</tissue>
    </source>
</reference>
<name>A0AAN9L6Q5_CANGL</name>
<sequence length="66" mass="7722">MQNQTHIPTPQKWRIPKRVLASRKNFPSSSRALHVQIQTEPCEPYKPSLPSFPQAMRAMSHQEYFS</sequence>
<dbReference type="EMBL" id="JAYMYQ010000005">
    <property type="protein sequence ID" value="KAK7328753.1"/>
    <property type="molecule type" value="Genomic_DNA"/>
</dbReference>
<organism evidence="1 2">
    <name type="scientific">Canavalia gladiata</name>
    <name type="common">Sword bean</name>
    <name type="synonym">Dolichos gladiatus</name>
    <dbReference type="NCBI Taxonomy" id="3824"/>
    <lineage>
        <taxon>Eukaryota</taxon>
        <taxon>Viridiplantae</taxon>
        <taxon>Streptophyta</taxon>
        <taxon>Embryophyta</taxon>
        <taxon>Tracheophyta</taxon>
        <taxon>Spermatophyta</taxon>
        <taxon>Magnoliopsida</taxon>
        <taxon>eudicotyledons</taxon>
        <taxon>Gunneridae</taxon>
        <taxon>Pentapetalae</taxon>
        <taxon>rosids</taxon>
        <taxon>fabids</taxon>
        <taxon>Fabales</taxon>
        <taxon>Fabaceae</taxon>
        <taxon>Papilionoideae</taxon>
        <taxon>50 kb inversion clade</taxon>
        <taxon>NPAAA clade</taxon>
        <taxon>indigoferoid/millettioid clade</taxon>
        <taxon>Phaseoleae</taxon>
        <taxon>Canavalia</taxon>
    </lineage>
</organism>
<dbReference type="Proteomes" id="UP001367508">
    <property type="component" value="Unassembled WGS sequence"/>
</dbReference>
<dbReference type="AlphaFoldDB" id="A0AAN9L6Q5"/>
<protein>
    <submittedName>
        <fullName evidence="1">Uncharacterized protein</fullName>
    </submittedName>
</protein>
<accession>A0AAN9L6Q5</accession>
<keyword evidence="2" id="KW-1185">Reference proteome</keyword>